<dbReference type="PANTHER" id="PTHR48228">
    <property type="entry name" value="SUCCINYL-COA--D-CITRAMALATE COA-TRANSFERASE"/>
    <property type="match status" value="1"/>
</dbReference>
<accession>A0A8K0UFN0</accession>
<evidence type="ECO:0000313" key="2">
    <source>
        <dbReference type="EMBL" id="KAH8085960.1"/>
    </source>
</evidence>
<evidence type="ECO:0000313" key="3">
    <source>
        <dbReference type="Proteomes" id="UP000813824"/>
    </source>
</evidence>
<organism evidence="2 3">
    <name type="scientific">Cristinia sonorae</name>
    <dbReference type="NCBI Taxonomy" id="1940300"/>
    <lineage>
        <taxon>Eukaryota</taxon>
        <taxon>Fungi</taxon>
        <taxon>Dikarya</taxon>
        <taxon>Basidiomycota</taxon>
        <taxon>Agaricomycotina</taxon>
        <taxon>Agaricomycetes</taxon>
        <taxon>Agaricomycetidae</taxon>
        <taxon>Agaricales</taxon>
        <taxon>Pleurotineae</taxon>
        <taxon>Stephanosporaceae</taxon>
        <taxon>Cristinia</taxon>
    </lineage>
</organism>
<dbReference type="Gene3D" id="3.40.50.10540">
    <property type="entry name" value="Crotonobetainyl-coa:carnitine coa-transferase, domain 1"/>
    <property type="match status" value="1"/>
</dbReference>
<comment type="similarity">
    <text evidence="1">Belongs to the CoA-transferase III family.</text>
</comment>
<comment type="caution">
    <text evidence="2">The sequence shown here is derived from an EMBL/GenBank/DDBJ whole genome shotgun (WGS) entry which is preliminary data.</text>
</comment>
<sequence length="539" mass="58763">MSHALLQTLAPRSWLKMGPNTSHSLPLIASTNLIFEYLGNMTYTSTGKQSLSLARQLWKTYGFPDVTLSRLHLSDSPNADLVVNSSFRIGTAAQTIIGLSGLSASHLHELRTGVQQDVTVDARHAVIEFRNEAYYTIDGQPGPQSVWDDLAGIYSAKNGRHIRIHTNFPHHRQGILDILRCSPTRASVSESLRIWDAVEFETEASRRGMVATALRSFEEWDQHPQAKALLGIPPVSVIKVGDAPKRTVDRACNMPLEGIRVLDLTRVLAGPVCGRTLAAYGADVLWITSPSLPALPDLDVETSRGKRTTQLDLVTPGGRETLRSLLNGSDVFLQAYRPGGLRDKGFSVEDVVKSKPGIVYAGLCAYGWEGPWKDRRGFDSLVQTATGFNAAEAEAYSEYLGKDSTVPLTPKPLPMQALDHAAGYFLAFGINAALCKTITEGGSWEVRVSLAAVAQWIRSLGRIDPSVAFGSSSPLPTSPTSPEILALSGKFTQYAKDNEDSEDPRKIMMAVKHAAVLSRTPTMETFAPMILSCHKPEWA</sequence>
<keyword evidence="3" id="KW-1185">Reference proteome</keyword>
<name>A0A8K0UFN0_9AGAR</name>
<dbReference type="InterPro" id="IPR023606">
    <property type="entry name" value="CoA-Trfase_III_dom_1_sf"/>
</dbReference>
<evidence type="ECO:0000256" key="1">
    <source>
        <dbReference type="ARBA" id="ARBA00008383"/>
    </source>
</evidence>
<dbReference type="OrthoDB" id="2308815at2759"/>
<dbReference type="EMBL" id="JAEVFJ010000043">
    <property type="protein sequence ID" value="KAH8085960.1"/>
    <property type="molecule type" value="Genomic_DNA"/>
</dbReference>
<protein>
    <submittedName>
        <fullName evidence="2">CoA-transferase family III</fullName>
    </submittedName>
</protein>
<reference evidence="2" key="1">
    <citation type="journal article" date="2021" name="New Phytol.">
        <title>Evolutionary innovations through gain and loss of genes in the ectomycorrhizal Boletales.</title>
        <authorList>
            <person name="Wu G."/>
            <person name="Miyauchi S."/>
            <person name="Morin E."/>
            <person name="Kuo A."/>
            <person name="Drula E."/>
            <person name="Varga T."/>
            <person name="Kohler A."/>
            <person name="Feng B."/>
            <person name="Cao Y."/>
            <person name="Lipzen A."/>
            <person name="Daum C."/>
            <person name="Hundley H."/>
            <person name="Pangilinan J."/>
            <person name="Johnson J."/>
            <person name="Barry K."/>
            <person name="LaButti K."/>
            <person name="Ng V."/>
            <person name="Ahrendt S."/>
            <person name="Min B."/>
            <person name="Choi I.G."/>
            <person name="Park H."/>
            <person name="Plett J.M."/>
            <person name="Magnuson J."/>
            <person name="Spatafora J.W."/>
            <person name="Nagy L.G."/>
            <person name="Henrissat B."/>
            <person name="Grigoriev I.V."/>
            <person name="Yang Z.L."/>
            <person name="Xu J."/>
            <person name="Martin F.M."/>
        </authorList>
    </citation>
    <scope>NUCLEOTIDE SEQUENCE</scope>
    <source>
        <strain evidence="2">KKN 215</strain>
    </source>
</reference>
<dbReference type="GO" id="GO:0003824">
    <property type="term" value="F:catalytic activity"/>
    <property type="evidence" value="ECO:0007669"/>
    <property type="project" value="InterPro"/>
</dbReference>
<dbReference type="PANTHER" id="PTHR48228:SF4">
    <property type="entry name" value="BLR3030 PROTEIN"/>
    <property type="match status" value="1"/>
</dbReference>
<gene>
    <name evidence="2" type="ORF">BXZ70DRAFT_555318</name>
</gene>
<dbReference type="InterPro" id="IPR003673">
    <property type="entry name" value="CoA-Trfase_fam_III"/>
</dbReference>
<proteinExistence type="inferred from homology"/>
<dbReference type="AlphaFoldDB" id="A0A8K0UFN0"/>
<dbReference type="Proteomes" id="UP000813824">
    <property type="component" value="Unassembled WGS sequence"/>
</dbReference>
<dbReference type="Pfam" id="PF02515">
    <property type="entry name" value="CoA_transf_3"/>
    <property type="match status" value="1"/>
</dbReference>
<dbReference type="InterPro" id="IPR050509">
    <property type="entry name" value="CoA-transferase_III"/>
</dbReference>
<dbReference type="SUPFAM" id="SSF89796">
    <property type="entry name" value="CoA-transferase family III (CaiB/BaiF)"/>
    <property type="match status" value="2"/>
</dbReference>